<evidence type="ECO:0000256" key="1">
    <source>
        <dbReference type="SAM" id="MobiDB-lite"/>
    </source>
</evidence>
<feature type="compositionally biased region" description="Low complexity" evidence="1">
    <location>
        <begin position="33"/>
        <end position="42"/>
    </location>
</feature>
<evidence type="ECO:0000313" key="2">
    <source>
        <dbReference type="EMBL" id="KAJ1915026.1"/>
    </source>
</evidence>
<gene>
    <name evidence="2" type="ORF">H4219_004524</name>
</gene>
<sequence length="102" mass="11422">MKAFTTATASAIDKDNNNNNNNGDGDNEDEDNNSNNDNDNSNIANCQYTKSKLAGAILRLLPWINAVFVPRSFFCDIRGSEYAKKLFLTEDYECLSFLLQSK</sequence>
<accession>A0A9W7ZX68</accession>
<proteinExistence type="predicted"/>
<reference evidence="2" key="1">
    <citation type="submission" date="2022-07" db="EMBL/GenBank/DDBJ databases">
        <title>Phylogenomic reconstructions and comparative analyses of Kickxellomycotina fungi.</title>
        <authorList>
            <person name="Reynolds N.K."/>
            <person name="Stajich J.E."/>
            <person name="Barry K."/>
            <person name="Grigoriev I.V."/>
            <person name="Crous P."/>
            <person name="Smith M.E."/>
        </authorList>
    </citation>
    <scope>NUCLEOTIDE SEQUENCE</scope>
    <source>
        <strain evidence="2">NBRC 100468</strain>
    </source>
</reference>
<name>A0A9W7ZX68_9FUNG</name>
<protein>
    <submittedName>
        <fullName evidence="2">Uncharacterized protein</fullName>
    </submittedName>
</protein>
<evidence type="ECO:0000313" key="3">
    <source>
        <dbReference type="Proteomes" id="UP001150538"/>
    </source>
</evidence>
<dbReference type="EMBL" id="JANBPU010000166">
    <property type="protein sequence ID" value="KAJ1915026.1"/>
    <property type="molecule type" value="Genomic_DNA"/>
</dbReference>
<comment type="caution">
    <text evidence="2">The sequence shown here is derived from an EMBL/GenBank/DDBJ whole genome shotgun (WGS) entry which is preliminary data.</text>
</comment>
<dbReference type="Proteomes" id="UP001150538">
    <property type="component" value="Unassembled WGS sequence"/>
</dbReference>
<feature type="region of interest" description="Disordered" evidence="1">
    <location>
        <begin position="1"/>
        <end position="43"/>
    </location>
</feature>
<organism evidence="2 3">
    <name type="scientific">Mycoemilia scoparia</name>
    <dbReference type="NCBI Taxonomy" id="417184"/>
    <lineage>
        <taxon>Eukaryota</taxon>
        <taxon>Fungi</taxon>
        <taxon>Fungi incertae sedis</taxon>
        <taxon>Zoopagomycota</taxon>
        <taxon>Kickxellomycotina</taxon>
        <taxon>Kickxellomycetes</taxon>
        <taxon>Kickxellales</taxon>
        <taxon>Kickxellaceae</taxon>
        <taxon>Mycoemilia</taxon>
    </lineage>
</organism>
<dbReference type="AlphaFoldDB" id="A0A9W7ZX68"/>
<dbReference type="OrthoDB" id="276261at2759"/>
<keyword evidence="3" id="KW-1185">Reference proteome</keyword>